<evidence type="ECO:0000256" key="10">
    <source>
        <dbReference type="ARBA" id="ARBA00022840"/>
    </source>
</evidence>
<evidence type="ECO:0000256" key="16">
    <source>
        <dbReference type="SAM" id="Phobius"/>
    </source>
</evidence>
<keyword evidence="5 16" id="KW-0812">Transmembrane</keyword>
<dbReference type="InterPro" id="IPR000719">
    <property type="entry name" value="Prot_kinase_dom"/>
</dbReference>
<dbReference type="Gene3D" id="3.30.200.20">
    <property type="entry name" value="Phosphorylase Kinase, domain 1"/>
    <property type="match status" value="1"/>
</dbReference>
<evidence type="ECO:0000256" key="13">
    <source>
        <dbReference type="ARBA" id="ARBA00023170"/>
    </source>
</evidence>
<name>A0AAW1HXS8_SAPOF</name>
<reference evidence="20" key="1">
    <citation type="submission" date="2024-03" db="EMBL/GenBank/DDBJ databases">
        <title>WGS assembly of Saponaria officinalis var. Norfolk2.</title>
        <authorList>
            <person name="Jenkins J."/>
            <person name="Shu S."/>
            <person name="Grimwood J."/>
            <person name="Barry K."/>
            <person name="Goodstein D."/>
            <person name="Schmutz J."/>
            <person name="Leebens-Mack J."/>
            <person name="Osbourn A."/>
        </authorList>
    </citation>
    <scope>NUCLEOTIDE SEQUENCE [LARGE SCALE GENOMIC DNA]</scope>
    <source>
        <strain evidence="20">JIC</strain>
    </source>
</reference>
<comment type="subcellular location">
    <subcellularLocation>
        <location evidence="1">Membrane</location>
        <topology evidence="1">Single-pass membrane protein</topology>
    </subcellularLocation>
</comment>
<dbReference type="SUPFAM" id="SSF56112">
    <property type="entry name" value="Protein kinase-like (PK-like)"/>
    <property type="match status" value="1"/>
</dbReference>
<feature type="domain" description="Gnk2-homologous" evidence="19">
    <location>
        <begin position="33"/>
        <end position="138"/>
    </location>
</feature>
<dbReference type="PROSITE" id="PS51473">
    <property type="entry name" value="GNK2"/>
    <property type="match status" value="2"/>
</dbReference>
<keyword evidence="14" id="KW-0325">Glycoprotein</keyword>
<keyword evidence="13" id="KW-0675">Receptor</keyword>
<keyword evidence="10 15" id="KW-0067">ATP-binding</keyword>
<dbReference type="InterPro" id="IPR002902">
    <property type="entry name" value="GNK2"/>
</dbReference>
<feature type="binding site" evidence="15">
    <location>
        <position position="378"/>
    </location>
    <ligand>
        <name>ATP</name>
        <dbReference type="ChEBI" id="CHEBI:30616"/>
    </ligand>
</feature>
<evidence type="ECO:0000256" key="11">
    <source>
        <dbReference type="ARBA" id="ARBA00022989"/>
    </source>
</evidence>
<evidence type="ECO:0000256" key="4">
    <source>
        <dbReference type="ARBA" id="ARBA00022679"/>
    </source>
</evidence>
<dbReference type="GO" id="GO:0005524">
    <property type="term" value="F:ATP binding"/>
    <property type="evidence" value="ECO:0007669"/>
    <property type="project" value="UniProtKB-UniRule"/>
</dbReference>
<feature type="domain" description="Protein kinase" evidence="18">
    <location>
        <begin position="350"/>
        <end position="635"/>
    </location>
</feature>
<sequence length="674" mass="75244">MYVKLSSSFSWTLITLIISFCIFHTHSDINSDPQISECSPTYGNYTNGDTFSDNLDTFLTNLTSPKSFHGGFYNITAGKNSGVDQVNGIAFCRGDVSSSVCDTCLSTAAKGIRESCPNQKEAIIWLNECMVRYSNRSIFGSLEMVPRTFNYNFNNVSDPTRFNAKLSTLLSSLQTEAARGNSEIKFADGSTKMGDFETIYALVQCTPDLSLIDCSDCIEIAINTIPHCCEARQGAFIWYPSCTLRYEIYPFYHVNVSNSSVVRPPLPPPETNNTSGNTGKGSDRTKIVLVVVDVVVVVLCLAAVFLILGCCVLRRKTWKKVETSGSINEVNFGESLQFDFDTIRAATNDFSDADKLGQGGFGAVYKGLLSNGVQVAVKRLAKNSGQGEIEFKNEVLLLARLQHRNLVRLLGYCLERDERLLIYEFVPNTSLNHFLFDLDKRGVLDWETRYNIIIGIARGLLYLHEDSRLRIIHRDLKASNVLLDEKMIPKIADFGLARLFQVDQTQGDTNIVAGTYGYMSPEYALLGLFSAKSDVYSFGVLVLEIITGRKSMSMIEDDYSEDLIRWVWRKWSEGKTIDVIDETIPTSSWSEITRVVHISLLCVQEEATDRPTMSAVVTMLSSHSSTLPVMTHPAYITRKVPLRNLSERHSSSISKSVDSDVQYDDLSSQVTVLR</sequence>
<gene>
    <name evidence="20" type="ORF">RND81_10G020700</name>
</gene>
<keyword evidence="3" id="KW-0597">Phosphoprotein</keyword>
<dbReference type="PANTHER" id="PTHR27002">
    <property type="entry name" value="RECEPTOR-LIKE SERINE/THREONINE-PROTEIN KINASE SD1-8"/>
    <property type="match status" value="1"/>
</dbReference>
<feature type="signal peptide" evidence="17">
    <location>
        <begin position="1"/>
        <end position="27"/>
    </location>
</feature>
<protein>
    <submittedName>
        <fullName evidence="20">Uncharacterized protein</fullName>
    </submittedName>
</protein>
<dbReference type="EMBL" id="JBDFQZ010000010">
    <property type="protein sequence ID" value="KAK9681692.1"/>
    <property type="molecule type" value="Genomic_DNA"/>
</dbReference>
<dbReference type="SMART" id="SM00220">
    <property type="entry name" value="S_TKc"/>
    <property type="match status" value="1"/>
</dbReference>
<dbReference type="Pfam" id="PF07714">
    <property type="entry name" value="PK_Tyr_Ser-Thr"/>
    <property type="match status" value="1"/>
</dbReference>
<dbReference type="AlphaFoldDB" id="A0AAW1HXS8"/>
<evidence type="ECO:0000256" key="17">
    <source>
        <dbReference type="SAM" id="SignalP"/>
    </source>
</evidence>
<evidence type="ECO:0000256" key="14">
    <source>
        <dbReference type="ARBA" id="ARBA00023180"/>
    </source>
</evidence>
<feature type="transmembrane region" description="Helical" evidence="16">
    <location>
        <begin position="287"/>
        <end position="313"/>
    </location>
</feature>
<evidence type="ECO:0000256" key="15">
    <source>
        <dbReference type="PROSITE-ProRule" id="PRU10141"/>
    </source>
</evidence>
<feature type="chain" id="PRO_5043654320" evidence="17">
    <location>
        <begin position="28"/>
        <end position="674"/>
    </location>
</feature>
<dbReference type="FunFam" id="3.30.430.20:FF:000003">
    <property type="entry name" value="Cysteine-rich RLK (RECEPTOR-like protein kinase) 10"/>
    <property type="match status" value="1"/>
</dbReference>
<dbReference type="CDD" id="cd23509">
    <property type="entry name" value="Gnk2-like"/>
    <property type="match status" value="2"/>
</dbReference>
<evidence type="ECO:0000256" key="7">
    <source>
        <dbReference type="ARBA" id="ARBA00022737"/>
    </source>
</evidence>
<keyword evidence="2" id="KW-0723">Serine/threonine-protein kinase</keyword>
<dbReference type="PROSITE" id="PS00108">
    <property type="entry name" value="PROTEIN_KINASE_ST"/>
    <property type="match status" value="1"/>
</dbReference>
<feature type="domain" description="Gnk2-homologous" evidence="19">
    <location>
        <begin position="144"/>
        <end position="251"/>
    </location>
</feature>
<evidence type="ECO:0000313" key="21">
    <source>
        <dbReference type="Proteomes" id="UP001443914"/>
    </source>
</evidence>
<organism evidence="20 21">
    <name type="scientific">Saponaria officinalis</name>
    <name type="common">Common soapwort</name>
    <name type="synonym">Lychnis saponaria</name>
    <dbReference type="NCBI Taxonomy" id="3572"/>
    <lineage>
        <taxon>Eukaryota</taxon>
        <taxon>Viridiplantae</taxon>
        <taxon>Streptophyta</taxon>
        <taxon>Embryophyta</taxon>
        <taxon>Tracheophyta</taxon>
        <taxon>Spermatophyta</taxon>
        <taxon>Magnoliopsida</taxon>
        <taxon>eudicotyledons</taxon>
        <taxon>Gunneridae</taxon>
        <taxon>Pentapetalae</taxon>
        <taxon>Caryophyllales</taxon>
        <taxon>Caryophyllaceae</taxon>
        <taxon>Caryophylleae</taxon>
        <taxon>Saponaria</taxon>
    </lineage>
</organism>
<keyword evidence="6 17" id="KW-0732">Signal</keyword>
<dbReference type="Pfam" id="PF01657">
    <property type="entry name" value="Stress-antifung"/>
    <property type="match status" value="2"/>
</dbReference>
<evidence type="ECO:0000256" key="9">
    <source>
        <dbReference type="ARBA" id="ARBA00022777"/>
    </source>
</evidence>
<dbReference type="FunFam" id="3.30.200.20:FF:000142">
    <property type="entry name" value="Cysteine-rich receptor-like protein kinase 10"/>
    <property type="match status" value="1"/>
</dbReference>
<dbReference type="PANTHER" id="PTHR27002:SF181">
    <property type="entry name" value="RECEPTOR-LIKE SERINE_THREONINE-PROTEIN KINASE"/>
    <property type="match status" value="1"/>
</dbReference>
<evidence type="ECO:0000256" key="1">
    <source>
        <dbReference type="ARBA" id="ARBA00004167"/>
    </source>
</evidence>
<dbReference type="PROSITE" id="PS00107">
    <property type="entry name" value="PROTEIN_KINASE_ATP"/>
    <property type="match status" value="1"/>
</dbReference>
<dbReference type="CDD" id="cd14066">
    <property type="entry name" value="STKc_IRAK"/>
    <property type="match status" value="1"/>
</dbReference>
<keyword evidence="21" id="KW-1185">Reference proteome</keyword>
<dbReference type="InterPro" id="IPR011009">
    <property type="entry name" value="Kinase-like_dom_sf"/>
</dbReference>
<evidence type="ECO:0000256" key="12">
    <source>
        <dbReference type="ARBA" id="ARBA00023136"/>
    </source>
</evidence>
<evidence type="ECO:0000259" key="19">
    <source>
        <dbReference type="PROSITE" id="PS51473"/>
    </source>
</evidence>
<keyword evidence="11 16" id="KW-1133">Transmembrane helix</keyword>
<keyword evidence="9" id="KW-0418">Kinase</keyword>
<dbReference type="InterPro" id="IPR008271">
    <property type="entry name" value="Ser/Thr_kinase_AS"/>
</dbReference>
<evidence type="ECO:0000313" key="20">
    <source>
        <dbReference type="EMBL" id="KAK9681692.1"/>
    </source>
</evidence>
<keyword evidence="4" id="KW-0808">Transferase</keyword>
<evidence type="ECO:0000256" key="8">
    <source>
        <dbReference type="ARBA" id="ARBA00022741"/>
    </source>
</evidence>
<dbReference type="PROSITE" id="PS50011">
    <property type="entry name" value="PROTEIN_KINASE_DOM"/>
    <property type="match status" value="1"/>
</dbReference>
<dbReference type="InterPro" id="IPR017441">
    <property type="entry name" value="Protein_kinase_ATP_BS"/>
</dbReference>
<dbReference type="Proteomes" id="UP001443914">
    <property type="component" value="Unassembled WGS sequence"/>
</dbReference>
<proteinExistence type="predicted"/>
<keyword evidence="12 16" id="KW-0472">Membrane</keyword>
<dbReference type="Gene3D" id="1.10.510.10">
    <property type="entry name" value="Transferase(Phosphotransferase) domain 1"/>
    <property type="match status" value="1"/>
</dbReference>
<evidence type="ECO:0000256" key="6">
    <source>
        <dbReference type="ARBA" id="ARBA00022729"/>
    </source>
</evidence>
<evidence type="ECO:0000259" key="18">
    <source>
        <dbReference type="PROSITE" id="PS50011"/>
    </source>
</evidence>
<dbReference type="GO" id="GO:0005886">
    <property type="term" value="C:plasma membrane"/>
    <property type="evidence" value="ECO:0007669"/>
    <property type="project" value="TreeGrafter"/>
</dbReference>
<evidence type="ECO:0000256" key="5">
    <source>
        <dbReference type="ARBA" id="ARBA00022692"/>
    </source>
</evidence>
<dbReference type="GO" id="GO:0004674">
    <property type="term" value="F:protein serine/threonine kinase activity"/>
    <property type="evidence" value="ECO:0007669"/>
    <property type="project" value="UniProtKB-KW"/>
</dbReference>
<dbReference type="FunFam" id="3.30.430.20:FF:000002">
    <property type="entry name" value="Cysteine-rich receptor-like protein kinase 10"/>
    <property type="match status" value="1"/>
</dbReference>
<keyword evidence="7" id="KW-0677">Repeat</keyword>
<dbReference type="FunFam" id="1.10.510.10:FF:000343">
    <property type="entry name" value="Cysteine-rich receptor-like protein kinase 28"/>
    <property type="match status" value="1"/>
</dbReference>
<keyword evidence="8 15" id="KW-0547">Nucleotide-binding</keyword>
<comment type="caution">
    <text evidence="20">The sequence shown here is derived from an EMBL/GenBank/DDBJ whole genome shotgun (WGS) entry which is preliminary data.</text>
</comment>
<evidence type="ECO:0000256" key="2">
    <source>
        <dbReference type="ARBA" id="ARBA00022527"/>
    </source>
</evidence>
<dbReference type="InterPro" id="IPR001245">
    <property type="entry name" value="Ser-Thr/Tyr_kinase_cat_dom"/>
</dbReference>
<accession>A0AAW1HXS8</accession>
<dbReference type="Gene3D" id="3.30.430.20">
    <property type="entry name" value="Gnk2 domain, C-X8-C-X2-C motif"/>
    <property type="match status" value="2"/>
</dbReference>
<dbReference type="InterPro" id="IPR038408">
    <property type="entry name" value="GNK2_sf"/>
</dbReference>
<evidence type="ECO:0000256" key="3">
    <source>
        <dbReference type="ARBA" id="ARBA00022553"/>
    </source>
</evidence>
<dbReference type="GO" id="GO:0009737">
    <property type="term" value="P:response to abscisic acid"/>
    <property type="evidence" value="ECO:0007669"/>
    <property type="project" value="UniProtKB-ARBA"/>
</dbReference>